<name>A0A343JF64_9CLOT</name>
<organism evidence="8 9">
    <name type="scientific">Clostridium isatidis</name>
    <dbReference type="NCBI Taxonomy" id="182773"/>
    <lineage>
        <taxon>Bacteria</taxon>
        <taxon>Bacillati</taxon>
        <taxon>Bacillota</taxon>
        <taxon>Clostridia</taxon>
        <taxon>Eubacteriales</taxon>
        <taxon>Clostridiaceae</taxon>
        <taxon>Clostridium</taxon>
    </lineage>
</organism>
<feature type="transmembrane region" description="Helical" evidence="6">
    <location>
        <begin position="201"/>
        <end position="219"/>
    </location>
</feature>
<comment type="similarity">
    <text evidence="6">Belongs to the ABC-4 integral membrane protein family.</text>
</comment>
<accession>A0A343JF64</accession>
<dbReference type="GO" id="GO:0055085">
    <property type="term" value="P:transmembrane transport"/>
    <property type="evidence" value="ECO:0007669"/>
    <property type="project" value="UniProtKB-UniRule"/>
</dbReference>
<evidence type="ECO:0000313" key="9">
    <source>
        <dbReference type="Proteomes" id="UP000264883"/>
    </source>
</evidence>
<proteinExistence type="inferred from homology"/>
<gene>
    <name evidence="8" type="ORF">BEN51_12100</name>
</gene>
<dbReference type="InterPro" id="IPR003838">
    <property type="entry name" value="ABC3_permease_C"/>
</dbReference>
<evidence type="ECO:0000256" key="2">
    <source>
        <dbReference type="ARBA" id="ARBA00022475"/>
    </source>
</evidence>
<dbReference type="KEGG" id="cia:BEN51_12100"/>
<dbReference type="Pfam" id="PF02687">
    <property type="entry name" value="FtsX"/>
    <property type="match status" value="1"/>
</dbReference>
<dbReference type="AlphaFoldDB" id="A0A343JF64"/>
<sequence length="658" mass="74459">MSKIFYAKLALINIKKNGKTYFPYMVAAISTIMMFYTMHFISINDGLNNMSGGDSLKIILGLGNYVIGLFSIIFLFYTNSFLIKRRKNEIGLYNILGMEKRHIARVMIWETFFVGISTIVIGLLSGILISKLMFLVLLKILTFEVPLGFFISKESIAITVILFGAIFILTLLNNLGQIHLSKPVELLRGGQVGEKEPKTKWIMTIIGVISLSAGYYIALTTESPLAAIYLFFVAVILVIIGTYSLFTAASIALLKILRKNKKFYYKTNNFINVSGMIYRMKQNAVGLSNICILSTCVLVMLSTTVSLYIGMEDVLRNRYPRDIAVRVDNVSDEMEEKLDNIIIKEAEKHNISIKDIIKYRSIEVTMFQKNNSFSLANRDIGNYSDISLLNIMPLESYNSQENKSINLEDNEVLLYAFRGEIKEDTVNILGNEFKVKEQLKDFNSEGILSAIAAKSYYIVVKDVETIEKLLFNVDIYGEKFENLSYFYAFNTEGDAENQINLINVLSNMISEASLSGYAEGLEESRGAFFSLYGGLFFLGLFLGFLFIMATVLIMYYKQVSEGYDDKQRFEIMQKVGLSKEEVKKSIKSQVLMVFFLPLLMAIIHIAFAFKVITKLLSVLNLTNITLFALCTLGTILVFAVFYGIVYSLTARVYYKLVS</sequence>
<feature type="transmembrane region" description="Helical" evidence="6">
    <location>
        <begin position="531"/>
        <end position="556"/>
    </location>
</feature>
<dbReference type="InterPro" id="IPR027022">
    <property type="entry name" value="ABC_permease_BceB-typ"/>
</dbReference>
<evidence type="ECO:0000256" key="6">
    <source>
        <dbReference type="PIRNR" id="PIRNR018968"/>
    </source>
</evidence>
<feature type="transmembrane region" description="Helical" evidence="6">
    <location>
        <begin position="286"/>
        <end position="311"/>
    </location>
</feature>
<feature type="transmembrane region" description="Helical" evidence="6">
    <location>
        <begin position="624"/>
        <end position="648"/>
    </location>
</feature>
<dbReference type="InterPro" id="IPR052536">
    <property type="entry name" value="ABC-4_Integral_Memb_Prot"/>
</dbReference>
<comment type="subcellular location">
    <subcellularLocation>
        <location evidence="1 6">Cell membrane</location>
        <topology evidence="1 6">Multi-pass membrane protein</topology>
    </subcellularLocation>
</comment>
<feature type="transmembrane region" description="Helical" evidence="6">
    <location>
        <begin position="21"/>
        <end position="38"/>
    </location>
</feature>
<dbReference type="GO" id="GO:0005886">
    <property type="term" value="C:plasma membrane"/>
    <property type="evidence" value="ECO:0007669"/>
    <property type="project" value="UniProtKB-SubCell"/>
</dbReference>
<evidence type="ECO:0000256" key="5">
    <source>
        <dbReference type="ARBA" id="ARBA00023136"/>
    </source>
</evidence>
<feature type="transmembrane region" description="Helical" evidence="6">
    <location>
        <begin position="58"/>
        <end position="77"/>
    </location>
</feature>
<feature type="transmembrane region" description="Helical" evidence="6">
    <location>
        <begin position="156"/>
        <end position="180"/>
    </location>
</feature>
<dbReference type="OrthoDB" id="9781780at2"/>
<keyword evidence="8" id="KW-0131">Cell cycle</keyword>
<evidence type="ECO:0000259" key="7">
    <source>
        <dbReference type="Pfam" id="PF02687"/>
    </source>
</evidence>
<reference evidence="8 9" key="1">
    <citation type="submission" date="2016-08" db="EMBL/GenBank/DDBJ databases">
        <title>Complete Genome Sequence Of The Indigo Reducing Clostridium isatidis DSM15098.</title>
        <authorList>
            <person name="Little G.T."/>
            <person name="Minton N.P."/>
        </authorList>
    </citation>
    <scope>NUCLEOTIDE SEQUENCE [LARGE SCALE GENOMIC DNA]</scope>
    <source>
        <strain evidence="8 9">DSM 15098</strain>
    </source>
</reference>
<dbReference type="PIRSF" id="PIRSF018968">
    <property type="entry name" value="ABC_permease_BceB"/>
    <property type="match status" value="1"/>
</dbReference>
<keyword evidence="9" id="KW-1185">Reference proteome</keyword>
<dbReference type="PANTHER" id="PTHR46795:SF3">
    <property type="entry name" value="ABC TRANSPORTER PERMEASE"/>
    <property type="match status" value="1"/>
</dbReference>
<protein>
    <submittedName>
        <fullName evidence="8">Cell division protein FtsX</fullName>
    </submittedName>
</protein>
<feature type="transmembrane region" description="Helical" evidence="6">
    <location>
        <begin position="590"/>
        <end position="612"/>
    </location>
</feature>
<evidence type="ECO:0000313" key="8">
    <source>
        <dbReference type="EMBL" id="ASW44172.1"/>
    </source>
</evidence>
<feature type="transmembrane region" description="Helical" evidence="6">
    <location>
        <begin position="225"/>
        <end position="254"/>
    </location>
</feature>
<evidence type="ECO:0000256" key="1">
    <source>
        <dbReference type="ARBA" id="ARBA00004651"/>
    </source>
</evidence>
<dbReference type="RefSeq" id="WP_119866296.1">
    <property type="nucleotide sequence ID" value="NZ_CP016786.1"/>
</dbReference>
<dbReference type="PANTHER" id="PTHR46795">
    <property type="entry name" value="ABC TRANSPORTER PERMEASE-RELATED-RELATED"/>
    <property type="match status" value="1"/>
</dbReference>
<evidence type="ECO:0000256" key="4">
    <source>
        <dbReference type="ARBA" id="ARBA00022989"/>
    </source>
</evidence>
<keyword evidence="5 6" id="KW-0472">Membrane</keyword>
<feature type="transmembrane region" description="Helical" evidence="6">
    <location>
        <begin position="108"/>
        <end position="136"/>
    </location>
</feature>
<evidence type="ECO:0000256" key="3">
    <source>
        <dbReference type="ARBA" id="ARBA00022692"/>
    </source>
</evidence>
<keyword evidence="3 6" id="KW-0812">Transmembrane</keyword>
<dbReference type="GO" id="GO:0051301">
    <property type="term" value="P:cell division"/>
    <property type="evidence" value="ECO:0007669"/>
    <property type="project" value="UniProtKB-KW"/>
</dbReference>
<dbReference type="Proteomes" id="UP000264883">
    <property type="component" value="Chromosome"/>
</dbReference>
<keyword evidence="2 6" id="KW-1003">Cell membrane</keyword>
<keyword evidence="8" id="KW-0132">Cell division</keyword>
<keyword evidence="4 6" id="KW-1133">Transmembrane helix</keyword>
<feature type="domain" description="ABC3 transporter permease C-terminal" evidence="7">
    <location>
        <begin position="66"/>
        <end position="171"/>
    </location>
</feature>
<dbReference type="EMBL" id="CP016786">
    <property type="protein sequence ID" value="ASW44172.1"/>
    <property type="molecule type" value="Genomic_DNA"/>
</dbReference>
<keyword evidence="6" id="KW-0813">Transport</keyword>